<evidence type="ECO:0000256" key="1">
    <source>
        <dbReference type="SAM" id="MobiDB-lite"/>
    </source>
</evidence>
<dbReference type="InterPro" id="IPR029071">
    <property type="entry name" value="Ubiquitin-like_domsf"/>
</dbReference>
<keyword evidence="4" id="KW-1185">Reference proteome</keyword>
<evidence type="ECO:0000313" key="3">
    <source>
        <dbReference type="EMBL" id="KAL0959882.1"/>
    </source>
</evidence>
<dbReference type="Pfam" id="PF00240">
    <property type="entry name" value="ubiquitin"/>
    <property type="match status" value="1"/>
</dbReference>
<dbReference type="PROSITE" id="PS50053">
    <property type="entry name" value="UBIQUITIN_2"/>
    <property type="match status" value="1"/>
</dbReference>
<gene>
    <name evidence="3" type="ORF">HGRIS_011550</name>
</gene>
<name>A0ABR3JXM1_9AGAR</name>
<evidence type="ECO:0000313" key="4">
    <source>
        <dbReference type="Proteomes" id="UP001556367"/>
    </source>
</evidence>
<reference evidence="4" key="1">
    <citation type="submission" date="2024-06" db="EMBL/GenBank/DDBJ databases">
        <title>Multi-omics analyses provide insights into the biosynthesis of the anticancer antibiotic pleurotin in Hohenbuehelia grisea.</title>
        <authorList>
            <person name="Weaver J.A."/>
            <person name="Alberti F."/>
        </authorList>
    </citation>
    <scope>NUCLEOTIDE SEQUENCE [LARGE SCALE GENOMIC DNA]</scope>
    <source>
        <strain evidence="4">T-177</strain>
    </source>
</reference>
<protein>
    <recommendedName>
        <fullName evidence="2">Ubiquitin-like domain-containing protein</fullName>
    </recommendedName>
</protein>
<dbReference type="InterPro" id="IPR000626">
    <property type="entry name" value="Ubiquitin-like_dom"/>
</dbReference>
<feature type="compositionally biased region" description="Low complexity" evidence="1">
    <location>
        <begin position="157"/>
        <end position="167"/>
    </location>
</feature>
<evidence type="ECO:0000259" key="2">
    <source>
        <dbReference type="PROSITE" id="PS50053"/>
    </source>
</evidence>
<dbReference type="Gene3D" id="3.10.20.90">
    <property type="entry name" value="Phosphatidylinositol 3-kinase Catalytic Subunit, Chain A, domain 1"/>
    <property type="match status" value="1"/>
</dbReference>
<sequence length="358" mass="38653">MADQAERAFAQAFLKTISTQPVTYPNDYQSPPETSLKRVPVLAVDVPEPPARKEAATSSAELLVITIKSLKPPANFSLSIRPTDSIADVKALLAREAGAPPADAQRLLLKGKALADTKLVREYAVKDGDTVNLMMKPGVEWDPSKTTSASHPGGLSGSIPAPSSPGSITLVDPTKSTPAGKRHQRIPSVVLSPSPSSGSPVFEKPMDITLSIDPSTTGGFPTDSLSTYHATVAKPAFWSNMRTFLRYILSSTGEVSTNAAFLLLATNLLPKATLFKHSRISFAPPRARSLPAKSRRSATKLGSLAWRVPDHAACGCIVVFIVEHHPPLSVTHYLAVELTLWLVSYHHRMHRFFVARRN</sequence>
<accession>A0ABR3JXM1</accession>
<comment type="caution">
    <text evidence="3">The sequence shown here is derived from an EMBL/GenBank/DDBJ whole genome shotgun (WGS) entry which is preliminary data.</text>
</comment>
<feature type="domain" description="Ubiquitin-like" evidence="2">
    <location>
        <begin position="63"/>
        <end position="136"/>
    </location>
</feature>
<proteinExistence type="predicted"/>
<dbReference type="EMBL" id="JASNQZ010000002">
    <property type="protein sequence ID" value="KAL0959882.1"/>
    <property type="molecule type" value="Genomic_DNA"/>
</dbReference>
<feature type="compositionally biased region" description="Low complexity" evidence="1">
    <location>
        <begin position="187"/>
        <end position="199"/>
    </location>
</feature>
<dbReference type="SMART" id="SM00213">
    <property type="entry name" value="UBQ"/>
    <property type="match status" value="1"/>
</dbReference>
<dbReference type="Proteomes" id="UP001556367">
    <property type="component" value="Unassembled WGS sequence"/>
</dbReference>
<organism evidence="3 4">
    <name type="scientific">Hohenbuehelia grisea</name>
    <dbReference type="NCBI Taxonomy" id="104357"/>
    <lineage>
        <taxon>Eukaryota</taxon>
        <taxon>Fungi</taxon>
        <taxon>Dikarya</taxon>
        <taxon>Basidiomycota</taxon>
        <taxon>Agaricomycotina</taxon>
        <taxon>Agaricomycetes</taxon>
        <taxon>Agaricomycetidae</taxon>
        <taxon>Agaricales</taxon>
        <taxon>Pleurotineae</taxon>
        <taxon>Pleurotaceae</taxon>
        <taxon>Hohenbuehelia</taxon>
    </lineage>
</organism>
<feature type="region of interest" description="Disordered" evidence="1">
    <location>
        <begin position="137"/>
        <end position="199"/>
    </location>
</feature>
<dbReference type="SUPFAM" id="SSF54236">
    <property type="entry name" value="Ubiquitin-like"/>
    <property type="match status" value="1"/>
</dbReference>